<dbReference type="SUPFAM" id="SSF51182">
    <property type="entry name" value="RmlC-like cupins"/>
    <property type="match status" value="1"/>
</dbReference>
<gene>
    <name evidence="4" type="ORF">BFW01_g10962</name>
    <name evidence="3" type="ORF">DBV05_g10773</name>
</gene>
<comment type="caution">
    <text evidence="3">The sequence shown here is derived from an EMBL/GenBank/DDBJ whole genome shotgun (WGS) entry which is preliminary data.</text>
</comment>
<dbReference type="Proteomes" id="UP000627934">
    <property type="component" value="Unassembled WGS sequence"/>
</dbReference>
<name>A0A5N5CZ06_9PEZI</name>
<keyword evidence="5" id="KW-1185">Reference proteome</keyword>
<dbReference type="EMBL" id="MDYX01000024">
    <property type="protein sequence ID" value="KAF9629759.1"/>
    <property type="molecule type" value="Genomic_DNA"/>
</dbReference>
<evidence type="ECO:0000259" key="2">
    <source>
        <dbReference type="Pfam" id="PF07883"/>
    </source>
</evidence>
<dbReference type="Gene3D" id="2.60.120.10">
    <property type="entry name" value="Jelly Rolls"/>
    <property type="match status" value="1"/>
</dbReference>
<dbReference type="InterPro" id="IPR011051">
    <property type="entry name" value="RmlC_Cupin_sf"/>
</dbReference>
<feature type="region of interest" description="Disordered" evidence="1">
    <location>
        <begin position="132"/>
        <end position="161"/>
    </location>
</feature>
<feature type="compositionally biased region" description="Basic and acidic residues" evidence="1">
    <location>
        <begin position="132"/>
        <end position="145"/>
    </location>
</feature>
<protein>
    <submittedName>
        <fullName evidence="4">Cupin RmlC-type</fullName>
    </submittedName>
</protein>
<evidence type="ECO:0000313" key="4">
    <source>
        <dbReference type="EMBL" id="KAF9629759.1"/>
    </source>
</evidence>
<reference evidence="4" key="2">
    <citation type="journal article" date="2018" name="DNA Res.">
        <title>Comparative genome and transcriptome analyses reveal adaptations to opportunistic infections in woody plant degrading pathogens of Botryosphaeriaceae.</title>
        <authorList>
            <person name="Yan J.Y."/>
            <person name="Zhao W.S."/>
            <person name="Chen Z."/>
            <person name="Xing Q.K."/>
            <person name="Zhang W."/>
            <person name="Chethana K.W.T."/>
            <person name="Xue M.F."/>
            <person name="Xu J.P."/>
            <person name="Phillips A.J.L."/>
            <person name="Wang Y."/>
            <person name="Liu J.H."/>
            <person name="Liu M."/>
            <person name="Zhou Y."/>
            <person name="Jayawardena R.S."/>
            <person name="Manawasinghe I.S."/>
            <person name="Huang J.B."/>
            <person name="Qiao G.H."/>
            <person name="Fu C.Y."/>
            <person name="Guo F.F."/>
            <person name="Dissanayake A.J."/>
            <person name="Peng Y.L."/>
            <person name="Hyde K.D."/>
            <person name="Li X.H."/>
        </authorList>
    </citation>
    <scope>NUCLEOTIDE SEQUENCE</scope>
    <source>
        <strain evidence="4">CSS-01s</strain>
    </source>
</reference>
<evidence type="ECO:0000313" key="5">
    <source>
        <dbReference type="Proteomes" id="UP000325902"/>
    </source>
</evidence>
<dbReference type="EMBL" id="VCHE01000131">
    <property type="protein sequence ID" value="KAB2570567.1"/>
    <property type="molecule type" value="Genomic_DNA"/>
</dbReference>
<organism evidence="3 5">
    <name type="scientific">Lasiodiplodia theobromae</name>
    <dbReference type="NCBI Taxonomy" id="45133"/>
    <lineage>
        <taxon>Eukaryota</taxon>
        <taxon>Fungi</taxon>
        <taxon>Dikarya</taxon>
        <taxon>Ascomycota</taxon>
        <taxon>Pezizomycotina</taxon>
        <taxon>Dothideomycetes</taxon>
        <taxon>Dothideomycetes incertae sedis</taxon>
        <taxon>Botryosphaeriales</taxon>
        <taxon>Botryosphaeriaceae</taxon>
        <taxon>Lasiodiplodia</taxon>
    </lineage>
</organism>
<evidence type="ECO:0000313" key="3">
    <source>
        <dbReference type="EMBL" id="KAB2570567.1"/>
    </source>
</evidence>
<reference evidence="3 5" key="3">
    <citation type="journal article" date="2019" name="Sci. Rep.">
        <title>A multi-omics analysis of the grapevine pathogen Lasiodiplodia theobromae reveals that temperature affects the expression of virulence- and pathogenicity-related genes.</title>
        <authorList>
            <person name="Felix C."/>
            <person name="Meneses R."/>
            <person name="Goncalves M.F.M."/>
            <person name="Tilleman L."/>
            <person name="Duarte A.S."/>
            <person name="Jorrin-Novo J.V."/>
            <person name="Van de Peer Y."/>
            <person name="Deforce D."/>
            <person name="Van Nieuwerburgh F."/>
            <person name="Esteves A.C."/>
            <person name="Alves A."/>
        </authorList>
    </citation>
    <scope>NUCLEOTIDE SEQUENCE [LARGE SCALE GENOMIC DNA]</scope>
    <source>
        <strain evidence="3 5">LA-SOL3</strain>
    </source>
</reference>
<dbReference type="Pfam" id="PF07883">
    <property type="entry name" value="Cupin_2"/>
    <property type="match status" value="1"/>
</dbReference>
<accession>A0A5N5CZ06</accession>
<evidence type="ECO:0000256" key="1">
    <source>
        <dbReference type="SAM" id="MobiDB-lite"/>
    </source>
</evidence>
<dbReference type="OrthoDB" id="3511549at2759"/>
<reference evidence="4" key="1">
    <citation type="submission" date="2016-08" db="EMBL/GenBank/DDBJ databases">
        <authorList>
            <person name="Yan J."/>
        </authorList>
    </citation>
    <scope>NUCLEOTIDE SEQUENCE</scope>
    <source>
        <strain evidence="4">CSS-01s</strain>
    </source>
</reference>
<feature type="domain" description="Cupin type-2" evidence="2">
    <location>
        <begin position="42"/>
        <end position="110"/>
    </location>
</feature>
<dbReference type="InterPro" id="IPR013096">
    <property type="entry name" value="Cupin_2"/>
</dbReference>
<proteinExistence type="predicted"/>
<dbReference type="InterPro" id="IPR014710">
    <property type="entry name" value="RmlC-like_jellyroll"/>
</dbReference>
<sequence length="161" mass="17125">MVLGGAVKVVKGDNLKTSGAQTEGMIRMNAIADMSDQICGTVMVAKPHTTSAVHHHGNEDTIIYAVSGHGSIVSDNGRTRQELGPGDFALIPAFAQHQEINDSDADVVWVITRGGRSPVVVNLDGWGQELRRKSDANSYHRRDSSEAGSSYGGSPVGSRRL</sequence>
<dbReference type="AlphaFoldDB" id="A0A5N5CZ06"/>
<dbReference type="Proteomes" id="UP000325902">
    <property type="component" value="Unassembled WGS sequence"/>
</dbReference>